<gene>
    <name evidence="2" type="ORF">ZEAMMB73_Zm00001d021495</name>
</gene>
<protein>
    <submittedName>
        <fullName evidence="2">Uncharacterized protein</fullName>
    </submittedName>
</protein>
<dbReference type="AlphaFoldDB" id="A0A1D6IBK2"/>
<proteinExistence type="predicted"/>
<evidence type="ECO:0000313" key="2">
    <source>
        <dbReference type="EMBL" id="ONM57310.1"/>
    </source>
</evidence>
<dbReference type="PaxDb" id="4577-AC210046.4_FGP002"/>
<accession>A0A1D6IBK2</accession>
<evidence type="ECO:0000256" key="1">
    <source>
        <dbReference type="SAM" id="MobiDB-lite"/>
    </source>
</evidence>
<organism evidence="2">
    <name type="scientific">Zea mays</name>
    <name type="common">Maize</name>
    <dbReference type="NCBI Taxonomy" id="4577"/>
    <lineage>
        <taxon>Eukaryota</taxon>
        <taxon>Viridiplantae</taxon>
        <taxon>Streptophyta</taxon>
        <taxon>Embryophyta</taxon>
        <taxon>Tracheophyta</taxon>
        <taxon>Spermatophyta</taxon>
        <taxon>Magnoliopsida</taxon>
        <taxon>Liliopsida</taxon>
        <taxon>Poales</taxon>
        <taxon>Poaceae</taxon>
        <taxon>PACMAD clade</taxon>
        <taxon>Panicoideae</taxon>
        <taxon>Andropogonodae</taxon>
        <taxon>Andropogoneae</taxon>
        <taxon>Tripsacinae</taxon>
        <taxon>Zea</taxon>
    </lineage>
</organism>
<feature type="region of interest" description="Disordered" evidence="1">
    <location>
        <begin position="74"/>
        <end position="141"/>
    </location>
</feature>
<dbReference type="InParanoid" id="A0A1D6IBK2"/>
<sequence>MPAPDRDPPLTTVGFHHMRSSATRARFFTGDSGIATAPSFAPPFCPPPHQHSRTATSHDGGPANSVATGLVVWPARKKKKKSSPFSSGSDKPGILSATRPWLAARPRPANPSTEATAAVEANTRLPTTTATPSSSCPTDREGPLKHVTAAAAALSLATAEGLARNREELGESSTVISTGWRFPCLPLWLFLVWDDGLLETSLLFVCWIHAAEAVFDHKTWVDRMIFRVQTRLAYIV</sequence>
<dbReference type="EMBL" id="CM007650">
    <property type="protein sequence ID" value="ONM57310.1"/>
    <property type="molecule type" value="Genomic_DNA"/>
</dbReference>
<name>A0A1D6IBK2_MAIZE</name>
<feature type="compositionally biased region" description="Low complexity" evidence="1">
    <location>
        <begin position="126"/>
        <end position="137"/>
    </location>
</feature>
<reference evidence="2" key="1">
    <citation type="submission" date="2015-12" db="EMBL/GenBank/DDBJ databases">
        <title>Update maize B73 reference genome by single molecule sequencing technologies.</title>
        <authorList>
            <consortium name="Maize Genome Sequencing Project"/>
            <person name="Ware D."/>
        </authorList>
    </citation>
    <scope>NUCLEOTIDE SEQUENCE [LARGE SCALE GENOMIC DNA]</scope>
    <source>
        <tissue evidence="2">Seedling</tissue>
    </source>
</reference>